<accession>A0A2V0P404</accession>
<evidence type="ECO:0000256" key="2">
    <source>
        <dbReference type="ARBA" id="ARBA00022816"/>
    </source>
</evidence>
<dbReference type="OrthoDB" id="546417at2759"/>
<keyword evidence="5 7" id="KW-0906">Nuclear pore complex</keyword>
<dbReference type="InterPro" id="IPR007252">
    <property type="entry name" value="Nup84/Nup107"/>
</dbReference>
<reference evidence="8 9" key="1">
    <citation type="journal article" date="2018" name="Sci. Rep.">
        <title>Raphidocelis subcapitata (=Pseudokirchneriella subcapitata) provides an insight into genome evolution and environmental adaptations in the Sphaeropleales.</title>
        <authorList>
            <person name="Suzuki S."/>
            <person name="Yamaguchi H."/>
            <person name="Nakajima N."/>
            <person name="Kawachi M."/>
        </authorList>
    </citation>
    <scope>NUCLEOTIDE SEQUENCE [LARGE SCALE GENOMIC DNA]</scope>
    <source>
        <strain evidence="8 9">NIES-35</strain>
    </source>
</reference>
<evidence type="ECO:0000313" key="8">
    <source>
        <dbReference type="EMBL" id="GBF92583.1"/>
    </source>
</evidence>
<evidence type="ECO:0000313" key="9">
    <source>
        <dbReference type="Proteomes" id="UP000247498"/>
    </source>
</evidence>
<evidence type="ECO:0000256" key="5">
    <source>
        <dbReference type="ARBA" id="ARBA00023132"/>
    </source>
</evidence>
<evidence type="ECO:0000256" key="6">
    <source>
        <dbReference type="ARBA" id="ARBA00023242"/>
    </source>
</evidence>
<protein>
    <recommendedName>
        <fullName evidence="7">Nuclear pore complex protein</fullName>
    </recommendedName>
</protein>
<dbReference type="STRING" id="307507.A0A2V0P404"/>
<keyword evidence="9" id="KW-1185">Reference proteome</keyword>
<keyword evidence="2" id="KW-0509">mRNA transport</keyword>
<keyword evidence="3" id="KW-0653">Protein transport</keyword>
<organism evidence="8 9">
    <name type="scientific">Raphidocelis subcapitata</name>
    <dbReference type="NCBI Taxonomy" id="307507"/>
    <lineage>
        <taxon>Eukaryota</taxon>
        <taxon>Viridiplantae</taxon>
        <taxon>Chlorophyta</taxon>
        <taxon>core chlorophytes</taxon>
        <taxon>Chlorophyceae</taxon>
        <taxon>CS clade</taxon>
        <taxon>Sphaeropleales</taxon>
        <taxon>Selenastraceae</taxon>
        <taxon>Raphidocelis</taxon>
    </lineage>
</organism>
<dbReference type="Pfam" id="PF04121">
    <property type="entry name" value="Nup84_Nup100"/>
    <property type="match status" value="1"/>
</dbReference>
<sequence length="1136" mass="116582">MEVDDAYAGAPPRLRAAEAPDAGEDAAEALSLEERFAGITQALMRDEVDVAEALLAFKDACAAHVDHLRQQASALLHRSAHYLHSRQLADELESQASTWQLLLHLYAMGEQPAGLGGPQLPGVGGRQTYRQALRDAVNCEPSLERCAHVVAWLESLAAQRLAAAPPLGFAAADGVWRETLLLSRGPGGGGARELDPDAPTRDAAALRGEDQRNEERLAAQLWQLMRAGKLAQAQDLCRKCGQHWRAAALAGGGPWGPLPVGAAAADADDCMEEATQAEDLAWEVEAGRGAGRALWRWACVAAADAAAAATPGNKWEAAVFGALAGHVARVLPVCSGWEDEAWAYCRAWLDLGADERVAAEEEDALAGFGARLDQEARGGGGGGDAHVIPSDVLASLLEDAGASGYTNSANPQLLQEGLAVAASDGGAAVAKLPRLRREGDRAVVPATFDDLRSLLASSGNASVRAATGGQARTLQLHVMAERWRDLVLELAAAALTAHKQQQEEEASQRASGAVVVAGGGALIRRAGGAGFALLRFAAHLALALRALGLVRDPKLLELQAEAAGMEGLDDEEEQEAARLQEVLGKVIHQYADALASHPASWPLVPPYLCHLRERVRGLLLSRLVRAATAAGADDGACRSLHAQLAAALEAWRERQELLEAEIAAGRLIGDPDCGPTSLLSGDVRPEELRSLLAGVMASARAGASDGPLTRVRLLRWLFYPFVSARAAADAAAAAADDGGGGGGGAAGAAPAPPLEWDASWGDALHHASGLAAELALSPAPAALALRALTGEVLPEGFLEAASEAVARRLEEGGEDGWELRLVERQIAALAFWRDYSSLDSAYRAWKVDLGAALLGGGAGGTGLGHGAEAAIARGEALAARLLDLAAADELAPLAAPEEDAGGEDPTRARLVAVAAPAGGGGGGGEGAYVSGMGARQLQAALAPVLAALTTSPDVEAAVGPADGDAAAAGGSGGAGEAGAVCATFVSFQSPLAADAPEHERLRVQHKALRAWGAMAAKLAWLLGGARRGGGGGRGAPPRLVPVSLDASFATVAQVARHRTTAKLLIRAAKVLLALARTGHGAAPLLARLSELAAGAERPPGAPAPADLLSPCDARRLLSLIAEALEEEPLGPEGALA</sequence>
<dbReference type="AlphaFoldDB" id="A0A2V0P404"/>
<dbReference type="InParanoid" id="A0A2V0P404"/>
<dbReference type="GO" id="GO:0031965">
    <property type="term" value="C:nuclear membrane"/>
    <property type="evidence" value="ECO:0007669"/>
    <property type="project" value="UniProtKB-SubCell"/>
</dbReference>
<comment type="subcellular location">
    <subcellularLocation>
        <location evidence="7">Nucleus</location>
        <location evidence="7">Nuclear pore complex</location>
    </subcellularLocation>
    <subcellularLocation>
        <location evidence="7">Nucleus membrane</location>
    </subcellularLocation>
</comment>
<comment type="subunit">
    <text evidence="7">Part of the nuclear pore complex (NPC).</text>
</comment>
<evidence type="ECO:0000256" key="1">
    <source>
        <dbReference type="ARBA" id="ARBA00022448"/>
    </source>
</evidence>
<dbReference type="EMBL" id="BDRX01000033">
    <property type="protein sequence ID" value="GBF92583.1"/>
    <property type="molecule type" value="Genomic_DNA"/>
</dbReference>
<evidence type="ECO:0000256" key="3">
    <source>
        <dbReference type="ARBA" id="ARBA00022927"/>
    </source>
</evidence>
<keyword evidence="4 7" id="KW-0811">Translocation</keyword>
<dbReference type="PANTHER" id="PTHR13003:SF2">
    <property type="entry name" value="NUCLEAR PORE COMPLEX PROTEIN NUP107"/>
    <property type="match status" value="1"/>
</dbReference>
<dbReference type="GO" id="GO:0006406">
    <property type="term" value="P:mRNA export from nucleus"/>
    <property type="evidence" value="ECO:0007669"/>
    <property type="project" value="TreeGrafter"/>
</dbReference>
<evidence type="ECO:0000256" key="4">
    <source>
        <dbReference type="ARBA" id="ARBA00023010"/>
    </source>
</evidence>
<dbReference type="GO" id="GO:0031080">
    <property type="term" value="C:nuclear pore outer ring"/>
    <property type="evidence" value="ECO:0007669"/>
    <property type="project" value="TreeGrafter"/>
</dbReference>
<dbReference type="GO" id="GO:0000973">
    <property type="term" value="P:post-transcriptional tethering of RNA polymerase II gene DNA at nuclear periphery"/>
    <property type="evidence" value="ECO:0007669"/>
    <property type="project" value="TreeGrafter"/>
</dbReference>
<keyword evidence="1 7" id="KW-0813">Transport</keyword>
<comment type="similarity">
    <text evidence="7">Belongs to the nucleoporin Nup84/Nup107 family.</text>
</comment>
<dbReference type="Proteomes" id="UP000247498">
    <property type="component" value="Unassembled WGS sequence"/>
</dbReference>
<dbReference type="Gene3D" id="1.10.3450.20">
    <property type="match status" value="1"/>
</dbReference>
<dbReference type="PANTHER" id="PTHR13003">
    <property type="entry name" value="NUP107-RELATED"/>
    <property type="match status" value="1"/>
</dbReference>
<keyword evidence="7" id="KW-0472">Membrane</keyword>
<comment type="caution">
    <text evidence="8">The sequence shown here is derived from an EMBL/GenBank/DDBJ whole genome shotgun (WGS) entry which is preliminary data.</text>
</comment>
<dbReference type="GO" id="GO:0006606">
    <property type="term" value="P:protein import into nucleus"/>
    <property type="evidence" value="ECO:0007669"/>
    <property type="project" value="TreeGrafter"/>
</dbReference>
<proteinExistence type="inferred from homology"/>
<dbReference type="GO" id="GO:0017056">
    <property type="term" value="F:structural constituent of nuclear pore"/>
    <property type="evidence" value="ECO:0007669"/>
    <property type="project" value="UniProtKB-UniRule"/>
</dbReference>
<comment type="function">
    <text evidence="7">Functions as a component of the nuclear pore complex (NPC).</text>
</comment>
<name>A0A2V0P404_9CHLO</name>
<evidence type="ECO:0000256" key="7">
    <source>
        <dbReference type="RuleBase" id="RU365072"/>
    </source>
</evidence>
<gene>
    <name evidence="8" type="ORF">Rsub_05197</name>
</gene>
<keyword evidence="6 7" id="KW-0539">Nucleus</keyword>